<feature type="transmembrane region" description="Helical" evidence="1">
    <location>
        <begin position="107"/>
        <end position="129"/>
    </location>
</feature>
<evidence type="ECO:0000313" key="2">
    <source>
        <dbReference type="EMBL" id="OIJ69158.1"/>
    </source>
</evidence>
<dbReference type="EMBL" id="LAVA02000008">
    <property type="protein sequence ID" value="OIJ69158.1"/>
    <property type="molecule type" value="Genomic_DNA"/>
</dbReference>
<dbReference type="RefSeq" id="WP_046581697.1">
    <property type="nucleotide sequence ID" value="NZ_LAVA02000008.1"/>
</dbReference>
<keyword evidence="1" id="KW-0472">Membrane</keyword>
<organism evidence="2 3">
    <name type="scientific">Streptomyces mangrovisoli</name>
    <dbReference type="NCBI Taxonomy" id="1428628"/>
    <lineage>
        <taxon>Bacteria</taxon>
        <taxon>Bacillati</taxon>
        <taxon>Actinomycetota</taxon>
        <taxon>Actinomycetes</taxon>
        <taxon>Kitasatosporales</taxon>
        <taxon>Streptomycetaceae</taxon>
        <taxon>Streptomyces</taxon>
    </lineage>
</organism>
<proteinExistence type="predicted"/>
<keyword evidence="1" id="KW-0812">Transmembrane</keyword>
<reference evidence="2" key="1">
    <citation type="submission" date="2016-10" db="EMBL/GenBank/DDBJ databases">
        <title>Genome sequence of Streptomyces mangrovisoli MUSC 149.</title>
        <authorList>
            <person name="Lee L.-H."/>
            <person name="Ser H.-L."/>
        </authorList>
    </citation>
    <scope>NUCLEOTIDE SEQUENCE [LARGE SCALE GENOMIC DNA]</scope>
    <source>
        <strain evidence="2">MUSC 149</strain>
    </source>
</reference>
<feature type="transmembrane region" description="Helical" evidence="1">
    <location>
        <begin position="6"/>
        <end position="27"/>
    </location>
</feature>
<dbReference type="STRING" id="1428628.WN71_004005"/>
<accession>A0A1J4P6M0</accession>
<dbReference type="AlphaFoldDB" id="A0A1J4P6M0"/>
<comment type="caution">
    <text evidence="2">The sequence shown here is derived from an EMBL/GenBank/DDBJ whole genome shotgun (WGS) entry which is preliminary data.</text>
</comment>
<protein>
    <submittedName>
        <fullName evidence="2">Uncharacterized protein</fullName>
    </submittedName>
</protein>
<sequence length="131" mass="13813">MEAELVLLALCTGAGSGFLLLAVRAVLTAVRLWARGLRVTGTVTARAAADRRHGGLVAWSDHLGRDRVLDPGAYGALCGLPPIGRTVPVVYVRSRPAAARLWTLRHLLAPSFGWFVSSTLAFGTAVVVVSP</sequence>
<dbReference type="Proteomes" id="UP000034196">
    <property type="component" value="Unassembled WGS sequence"/>
</dbReference>
<dbReference type="OrthoDB" id="4253955at2"/>
<evidence type="ECO:0000256" key="1">
    <source>
        <dbReference type="SAM" id="Phobius"/>
    </source>
</evidence>
<name>A0A1J4P6M0_9ACTN</name>
<gene>
    <name evidence="2" type="ORF">WN71_004005</name>
</gene>
<keyword evidence="1" id="KW-1133">Transmembrane helix</keyword>
<evidence type="ECO:0000313" key="3">
    <source>
        <dbReference type="Proteomes" id="UP000034196"/>
    </source>
</evidence>
<keyword evidence="3" id="KW-1185">Reference proteome</keyword>